<feature type="transmembrane region" description="Helical" evidence="2">
    <location>
        <begin position="37"/>
        <end position="56"/>
    </location>
</feature>
<keyword evidence="2" id="KW-0812">Transmembrane</keyword>
<feature type="region of interest" description="Disordered" evidence="1">
    <location>
        <begin position="101"/>
        <end position="159"/>
    </location>
</feature>
<dbReference type="EMBL" id="CAEQ01001410">
    <property type="protein sequence ID" value="CCD14172.1"/>
    <property type="molecule type" value="Genomic_DNA"/>
</dbReference>
<evidence type="ECO:0000256" key="2">
    <source>
        <dbReference type="SAM" id="Phobius"/>
    </source>
</evidence>
<evidence type="ECO:0000313" key="4">
    <source>
        <dbReference type="Proteomes" id="UP000000702"/>
    </source>
</evidence>
<name>F9WAB2_TRYCI</name>
<reference evidence="4" key="1">
    <citation type="submission" date="2011-07" db="EMBL/GenBank/DDBJ databases">
        <title>Divergent evolution of antigenic variation in African trypanosomes.</title>
        <authorList>
            <person name="Jackson A.P."/>
            <person name="Berry A."/>
            <person name="Allison H.C."/>
            <person name="Burton P."/>
            <person name="Anderson J."/>
            <person name="Aslett M."/>
            <person name="Brown R."/>
            <person name="Corton N."/>
            <person name="Harris D."/>
            <person name="Hauser H."/>
            <person name="Gamble J."/>
            <person name="Gilderthorp R."/>
            <person name="McQuillan J."/>
            <person name="Quail M.A."/>
            <person name="Sanders M."/>
            <person name="Van Tonder A."/>
            <person name="Ginger M.L."/>
            <person name="Donelson J.E."/>
            <person name="Field M.C."/>
            <person name="Barry J.D."/>
            <person name="Berriman M."/>
            <person name="Hertz-Fowler C."/>
        </authorList>
    </citation>
    <scope>NUCLEOTIDE SEQUENCE [LARGE SCALE GENOMIC DNA]</scope>
    <source>
        <strain evidence="4">IL3000</strain>
    </source>
</reference>
<dbReference type="Proteomes" id="UP000000702">
    <property type="component" value="Unassembled WGS sequence"/>
</dbReference>
<feature type="compositionally biased region" description="Basic residues" evidence="1">
    <location>
        <begin position="141"/>
        <end position="155"/>
    </location>
</feature>
<keyword evidence="2" id="KW-0472">Membrane</keyword>
<accession>F9WAB2</accession>
<reference evidence="3 4" key="2">
    <citation type="journal article" date="2012" name="Proc. Natl. Acad. Sci. U.S.A.">
        <title>Antigenic diversity is generated by distinct evolutionary mechanisms in African trypanosome species.</title>
        <authorList>
            <person name="Jackson A.P."/>
            <person name="Berry A."/>
            <person name="Aslett M."/>
            <person name="Allison H.C."/>
            <person name="Burton P."/>
            <person name="Vavrova-Anderson J."/>
            <person name="Brown R."/>
            <person name="Browne H."/>
            <person name="Corton N."/>
            <person name="Hauser H."/>
            <person name="Gamble J."/>
            <person name="Gilderthorp R."/>
            <person name="Marcello L."/>
            <person name="McQuillan J."/>
            <person name="Otto T.D."/>
            <person name="Quail M.A."/>
            <person name="Sanders M.J."/>
            <person name="van Tonder A."/>
            <person name="Ginger M.L."/>
            <person name="Field M.C."/>
            <person name="Barry J.D."/>
            <person name="Hertz-Fowler C."/>
            <person name="Berriman M."/>
        </authorList>
    </citation>
    <scope>NUCLEOTIDE SEQUENCE [LARGE SCALE GENOMIC DNA]</scope>
    <source>
        <strain evidence="3 4">IL3000</strain>
    </source>
</reference>
<proteinExistence type="predicted"/>
<feature type="compositionally biased region" description="Basic residues" evidence="1">
    <location>
        <begin position="101"/>
        <end position="110"/>
    </location>
</feature>
<keyword evidence="2" id="KW-1133">Transmembrane helix</keyword>
<dbReference type="VEuPathDB" id="TriTrypDB:TcIL3000_0_05150"/>
<evidence type="ECO:0000313" key="3">
    <source>
        <dbReference type="EMBL" id="CCD14172.1"/>
    </source>
</evidence>
<gene>
    <name evidence="3" type="ORF">TCIL3000_0_05150</name>
</gene>
<organism evidence="3 4">
    <name type="scientific">Trypanosoma congolense (strain IL3000)</name>
    <dbReference type="NCBI Taxonomy" id="1068625"/>
    <lineage>
        <taxon>Eukaryota</taxon>
        <taxon>Discoba</taxon>
        <taxon>Euglenozoa</taxon>
        <taxon>Kinetoplastea</taxon>
        <taxon>Metakinetoplastina</taxon>
        <taxon>Trypanosomatida</taxon>
        <taxon>Trypanosomatidae</taxon>
        <taxon>Trypanosoma</taxon>
        <taxon>Nannomonas</taxon>
    </lineage>
</organism>
<comment type="caution">
    <text evidence="3">The sequence shown here is derived from an EMBL/GenBank/DDBJ whole genome shotgun (WGS) entry which is preliminary data.</text>
</comment>
<sequence>MHNAFALRYSSSPPGRKLGRRRYTSVIRERRSTTNTLMLMYILFCWLAGFFFLSWYDFLMENGFPNRSPSTPFLGHAAGPPTPNPTHLGRKSFFFHPPLLARKHTPKPRIPKTQSYTEIKRRSPVPQEQGQALATEEVHPIRKRRREPSPTRRKPVAVEDTCPPRRIRRLWRTALPPCWSLRLWTPRHPHPLPTPKVSIPRKSFFLWAMPSDLGVVLLPLSRDPRRLNLYDFLEPVYPPIEPPLGMLTLADFVKSPKADLVSPYLLQEVLRNVPQLRKALREKMILHTWQLSSRNVRTLEDWAKRSTYELLEPLPPTLQEKAVWRARPQPWPAPAGVRTATPPSYGRRPCVVQLPLRRPPKAWTALKPIEDVLRYGSTTWEDMLPAEFLLEECGFPVHHSARPRASIAVFWQDPATYQHHEEARERVLQEMPAQLADRKARARVMGRSCMRKA</sequence>
<dbReference type="AlphaFoldDB" id="F9WAB2"/>
<keyword evidence="4" id="KW-1185">Reference proteome</keyword>
<protein>
    <submittedName>
        <fullName evidence="3">WGS project CAEQ00000000 data, annotated contig 195</fullName>
    </submittedName>
</protein>
<evidence type="ECO:0000256" key="1">
    <source>
        <dbReference type="SAM" id="MobiDB-lite"/>
    </source>
</evidence>